<evidence type="ECO:0000313" key="1">
    <source>
        <dbReference type="EMBL" id="SFK36039.1"/>
    </source>
</evidence>
<dbReference type="InterPro" id="IPR021834">
    <property type="entry name" value="DUF3426"/>
</dbReference>
<keyword evidence="2" id="KW-1185">Reference proteome</keyword>
<organism evidence="1 2">
    <name type="scientific">Rhodanobacter glycinis</name>
    <dbReference type="NCBI Taxonomy" id="582702"/>
    <lineage>
        <taxon>Bacteria</taxon>
        <taxon>Pseudomonadati</taxon>
        <taxon>Pseudomonadota</taxon>
        <taxon>Gammaproteobacteria</taxon>
        <taxon>Lysobacterales</taxon>
        <taxon>Rhodanobacteraceae</taxon>
        <taxon>Rhodanobacter</taxon>
    </lineage>
</organism>
<protein>
    <submittedName>
        <fullName evidence="1">MJ0042 family finger-like domain-containing protein</fullName>
    </submittedName>
</protein>
<proteinExistence type="predicted"/>
<gene>
    <name evidence="1" type="ORF">SAMN05192579_10272</name>
</gene>
<name>A0A1I3YXF4_9GAMM</name>
<dbReference type="InterPro" id="IPR011723">
    <property type="entry name" value="Znf/thioredoxin_put"/>
</dbReference>
<evidence type="ECO:0000313" key="2">
    <source>
        <dbReference type="Proteomes" id="UP000198725"/>
    </source>
</evidence>
<dbReference type="RefSeq" id="WP_092701230.1">
    <property type="nucleotide sequence ID" value="NZ_FOSR01000002.1"/>
</dbReference>
<dbReference type="AlphaFoldDB" id="A0A1I3YXF4"/>
<sequence>MYTQCPECLSVFSLDARTLAQAHGYVMCGHCSAGFDSLATLTEQLPPEPFRELPPNEPAFEPPHLDLVVYRPRSTEPEPTTTPTPEPEDFAGLSFAPRFAQPREAGPRRWPWIAVCVLLTLLLAAQLGWACRDTLIANPATGNLLRQTCSVLHCRLPLVRDVHKLQLLARDVQTHPSVPGALLISATVRNNAAFAQPWPTVAITLLDVNGKRLAMRRLRPYEYLGDRAEQQQGLAPGATTALVFEVDDPGQRAVTFSLDFE</sequence>
<reference evidence="2" key="1">
    <citation type="submission" date="2016-10" db="EMBL/GenBank/DDBJ databases">
        <authorList>
            <person name="Varghese N."/>
            <person name="Submissions S."/>
        </authorList>
    </citation>
    <scope>NUCLEOTIDE SEQUENCE [LARGE SCALE GENOMIC DNA]</scope>
    <source>
        <strain evidence="2">MO64</strain>
    </source>
</reference>
<dbReference type="Pfam" id="PF11906">
    <property type="entry name" value="DUF3426"/>
    <property type="match status" value="1"/>
</dbReference>
<accession>A0A1I3YXF4</accession>
<dbReference type="Proteomes" id="UP000198725">
    <property type="component" value="Unassembled WGS sequence"/>
</dbReference>
<dbReference type="EMBL" id="FOSR01000002">
    <property type="protein sequence ID" value="SFK36039.1"/>
    <property type="molecule type" value="Genomic_DNA"/>
</dbReference>
<dbReference type="NCBIfam" id="TIGR02098">
    <property type="entry name" value="MJ0042_CXXC"/>
    <property type="match status" value="1"/>
</dbReference>